<dbReference type="PANTHER" id="PTHR44858">
    <property type="entry name" value="TETRATRICOPEPTIDE REPEAT PROTEIN 6"/>
    <property type="match status" value="1"/>
</dbReference>
<dbReference type="SUPFAM" id="SSF48452">
    <property type="entry name" value="TPR-like"/>
    <property type="match status" value="4"/>
</dbReference>
<sequence>MGTRRNYMMGIVLLGLSVVPAPVWGASDDDLVNAMMEVYAEELAANPRDYRTYYCRAAAYFSQGNMDMALADINQAIKYFPRKEKEDLSRAYLLRSRILTLNGEDKSALTDLNSALRLVPNLRQALKDRGDMLCRLGQYDLAKIDYNNLLRLDTRNQSAYLGLARVEAHQGATARAQQLLEQAVNFAPQSPESYLGRSEIYREMGLLPEAVDDLLHAILLDDGQSRAMQNLIELSRESYDEVIAGLNRNIGRSPRQGMLYYVRGAVYKAHDDYAASWRDWDTILKEGFFNLPTIYYNRAYCLLHLGRFDEARADIEKAIEKDGQNVEYYRLLAEIERGAGHWVAADQAIRQAAVYDPTNVEVCLLRGLLACDEKFYPEALGHYGEAVTLSPASPYPYLLRAYIQETVLNDKAAAEADYRKVLTLDDHSSFLGDNFKGIAWARLHRLDEAAKWEQQLLASERVRPVDYFYLACMYAPTDTVKSLDCLEKALQQGYGDYYRLRFDEHSPVSLQPVRHTARYAALLKRYFPELESSKE</sequence>
<dbReference type="PROSITE" id="PS50005">
    <property type="entry name" value="TPR"/>
    <property type="match status" value="2"/>
</dbReference>
<evidence type="ECO:0000256" key="2">
    <source>
        <dbReference type="ARBA" id="ARBA00022803"/>
    </source>
</evidence>
<reference evidence="5" key="2">
    <citation type="submission" date="2021-09" db="EMBL/GenBank/DDBJ databases">
        <authorList>
            <person name="Gilroy R."/>
        </authorList>
    </citation>
    <scope>NUCLEOTIDE SEQUENCE</scope>
    <source>
        <strain evidence="5">CHK121-7720</strain>
    </source>
</reference>
<dbReference type="AlphaFoldDB" id="A0A921MSK6"/>
<dbReference type="SMART" id="SM00028">
    <property type="entry name" value="TPR"/>
    <property type="match status" value="9"/>
</dbReference>
<dbReference type="Pfam" id="PF13432">
    <property type="entry name" value="TPR_16"/>
    <property type="match status" value="1"/>
</dbReference>
<gene>
    <name evidence="5" type="ORF">K8U91_11185</name>
</gene>
<reference evidence="5" key="1">
    <citation type="journal article" date="2021" name="PeerJ">
        <title>Extensive microbial diversity within the chicken gut microbiome revealed by metagenomics and culture.</title>
        <authorList>
            <person name="Gilroy R."/>
            <person name="Ravi A."/>
            <person name="Getino M."/>
            <person name="Pursley I."/>
            <person name="Horton D.L."/>
            <person name="Alikhan N.F."/>
            <person name="Baker D."/>
            <person name="Gharbi K."/>
            <person name="Hall N."/>
            <person name="Watson M."/>
            <person name="Adriaenssens E.M."/>
            <person name="Foster-Nyarko E."/>
            <person name="Jarju S."/>
            <person name="Secka A."/>
            <person name="Antonio M."/>
            <person name="Oren A."/>
            <person name="Chaudhuri R.R."/>
            <person name="La Ragione R."/>
            <person name="Hildebrand F."/>
            <person name="Pallen M.J."/>
        </authorList>
    </citation>
    <scope>NUCLEOTIDE SEQUENCE</scope>
    <source>
        <strain evidence="5">CHK121-7720</strain>
    </source>
</reference>
<name>A0A921MSK6_9BACT</name>
<protein>
    <submittedName>
        <fullName evidence="5">Tetratricopeptide repeat protein</fullName>
    </submittedName>
</protein>
<dbReference type="InterPro" id="IPR019734">
    <property type="entry name" value="TPR_rpt"/>
</dbReference>
<comment type="caution">
    <text evidence="5">The sequence shown here is derived from an EMBL/GenBank/DDBJ whole genome shotgun (WGS) entry which is preliminary data.</text>
</comment>
<keyword evidence="1" id="KW-0677">Repeat</keyword>
<dbReference type="Gene3D" id="1.25.40.10">
    <property type="entry name" value="Tetratricopeptide repeat domain"/>
    <property type="match status" value="3"/>
</dbReference>
<feature type="signal peptide" evidence="4">
    <location>
        <begin position="1"/>
        <end position="25"/>
    </location>
</feature>
<evidence type="ECO:0000256" key="1">
    <source>
        <dbReference type="ARBA" id="ARBA00022737"/>
    </source>
</evidence>
<evidence type="ECO:0000256" key="4">
    <source>
        <dbReference type="SAM" id="SignalP"/>
    </source>
</evidence>
<keyword evidence="2 3" id="KW-0802">TPR repeat</keyword>
<dbReference type="Proteomes" id="UP000757103">
    <property type="component" value="Unassembled WGS sequence"/>
</dbReference>
<evidence type="ECO:0000256" key="3">
    <source>
        <dbReference type="PROSITE-ProRule" id="PRU00339"/>
    </source>
</evidence>
<accession>A0A921MSK6</accession>
<evidence type="ECO:0000313" key="6">
    <source>
        <dbReference type="Proteomes" id="UP000757103"/>
    </source>
</evidence>
<dbReference type="Pfam" id="PF13181">
    <property type="entry name" value="TPR_8"/>
    <property type="match status" value="1"/>
</dbReference>
<proteinExistence type="predicted"/>
<dbReference type="InterPro" id="IPR050498">
    <property type="entry name" value="Ycf3"/>
</dbReference>
<feature type="repeat" description="TPR" evidence="3">
    <location>
        <begin position="292"/>
        <end position="325"/>
    </location>
</feature>
<dbReference type="Pfam" id="PF00515">
    <property type="entry name" value="TPR_1"/>
    <property type="match status" value="1"/>
</dbReference>
<feature type="repeat" description="TPR" evidence="3">
    <location>
        <begin position="50"/>
        <end position="83"/>
    </location>
</feature>
<keyword evidence="4" id="KW-0732">Signal</keyword>
<dbReference type="RefSeq" id="WP_273307079.1">
    <property type="nucleotide sequence ID" value="NZ_DYUD01000030.1"/>
</dbReference>
<dbReference type="EMBL" id="DYUD01000030">
    <property type="protein sequence ID" value="HJG90018.1"/>
    <property type="molecule type" value="Genomic_DNA"/>
</dbReference>
<evidence type="ECO:0000313" key="5">
    <source>
        <dbReference type="EMBL" id="HJG90018.1"/>
    </source>
</evidence>
<dbReference type="PANTHER" id="PTHR44858:SF1">
    <property type="entry name" value="UDP-N-ACETYLGLUCOSAMINE--PEPTIDE N-ACETYLGLUCOSAMINYLTRANSFERASE SPINDLY-RELATED"/>
    <property type="match status" value="1"/>
</dbReference>
<feature type="chain" id="PRO_5037663904" evidence="4">
    <location>
        <begin position="26"/>
        <end position="535"/>
    </location>
</feature>
<organism evidence="5 6">
    <name type="scientific">Barnesiella viscericola</name>
    <dbReference type="NCBI Taxonomy" id="397865"/>
    <lineage>
        <taxon>Bacteria</taxon>
        <taxon>Pseudomonadati</taxon>
        <taxon>Bacteroidota</taxon>
        <taxon>Bacteroidia</taxon>
        <taxon>Bacteroidales</taxon>
        <taxon>Barnesiellaceae</taxon>
        <taxon>Barnesiella</taxon>
    </lineage>
</organism>
<dbReference type="InterPro" id="IPR011990">
    <property type="entry name" value="TPR-like_helical_dom_sf"/>
</dbReference>